<proteinExistence type="predicted"/>
<evidence type="ECO:0000256" key="6">
    <source>
        <dbReference type="ARBA" id="ARBA00023136"/>
    </source>
</evidence>
<feature type="transmembrane region" description="Helical" evidence="9">
    <location>
        <begin position="342"/>
        <end position="360"/>
    </location>
</feature>
<evidence type="ECO:0000256" key="7">
    <source>
        <dbReference type="ARBA" id="ARBA00023303"/>
    </source>
</evidence>
<feature type="domain" description="Cyclic nucleotide-binding" evidence="10">
    <location>
        <begin position="579"/>
        <end position="635"/>
    </location>
</feature>
<organism evidence="11 12">
    <name type="scientific">Volvox africanus</name>
    <dbReference type="NCBI Taxonomy" id="51714"/>
    <lineage>
        <taxon>Eukaryota</taxon>
        <taxon>Viridiplantae</taxon>
        <taxon>Chlorophyta</taxon>
        <taxon>core chlorophytes</taxon>
        <taxon>Chlorophyceae</taxon>
        <taxon>CS clade</taxon>
        <taxon>Chlamydomonadales</taxon>
        <taxon>Volvocaceae</taxon>
        <taxon>Volvox</taxon>
    </lineage>
</organism>
<dbReference type="InterPro" id="IPR003938">
    <property type="entry name" value="K_chnl_volt-dep_EAG/ELK/ERG"/>
</dbReference>
<dbReference type="SUPFAM" id="SSF51206">
    <property type="entry name" value="cAMP-binding domain-like"/>
    <property type="match status" value="1"/>
</dbReference>
<feature type="transmembrane region" description="Helical" evidence="9">
    <location>
        <begin position="381"/>
        <end position="406"/>
    </location>
</feature>
<feature type="region of interest" description="Disordered" evidence="8">
    <location>
        <begin position="172"/>
        <end position="204"/>
    </location>
</feature>
<protein>
    <recommendedName>
        <fullName evidence="10">Cyclic nucleotide-binding domain-containing protein</fullName>
    </recommendedName>
</protein>
<dbReference type="Gene3D" id="1.10.287.70">
    <property type="match status" value="1"/>
</dbReference>
<dbReference type="GO" id="GO:0016020">
    <property type="term" value="C:membrane"/>
    <property type="evidence" value="ECO:0007669"/>
    <property type="project" value="UniProtKB-SubCell"/>
</dbReference>
<feature type="transmembrane region" description="Helical" evidence="9">
    <location>
        <begin position="461"/>
        <end position="478"/>
    </location>
</feature>
<feature type="domain" description="Cyclic nucleotide-binding" evidence="10">
    <location>
        <begin position="889"/>
        <end position="933"/>
    </location>
</feature>
<dbReference type="CDD" id="cd00038">
    <property type="entry name" value="CAP_ED"/>
    <property type="match status" value="1"/>
</dbReference>
<feature type="transmembrane region" description="Helical" evidence="9">
    <location>
        <begin position="238"/>
        <end position="259"/>
    </location>
</feature>
<evidence type="ECO:0000256" key="3">
    <source>
        <dbReference type="ARBA" id="ARBA00022692"/>
    </source>
</evidence>
<dbReference type="Proteomes" id="UP000747399">
    <property type="component" value="Unassembled WGS sequence"/>
</dbReference>
<keyword evidence="3 9" id="KW-0812">Transmembrane</keyword>
<evidence type="ECO:0000256" key="4">
    <source>
        <dbReference type="ARBA" id="ARBA00022989"/>
    </source>
</evidence>
<dbReference type="PANTHER" id="PTHR47823">
    <property type="entry name" value="ION_TRANS DOMAIN-CONTAINING PROTEIN"/>
    <property type="match status" value="1"/>
</dbReference>
<evidence type="ECO:0000256" key="5">
    <source>
        <dbReference type="ARBA" id="ARBA00023065"/>
    </source>
</evidence>
<feature type="transmembrane region" description="Helical" evidence="9">
    <location>
        <begin position="316"/>
        <end position="336"/>
    </location>
</feature>
<evidence type="ECO:0000313" key="12">
    <source>
        <dbReference type="Proteomes" id="UP000747399"/>
    </source>
</evidence>
<dbReference type="SUPFAM" id="SSF81324">
    <property type="entry name" value="Voltage-gated potassium channels"/>
    <property type="match status" value="1"/>
</dbReference>
<keyword evidence="6 9" id="KW-0472">Membrane</keyword>
<keyword evidence="4 9" id="KW-1133">Transmembrane helix</keyword>
<keyword evidence="5" id="KW-0406">Ion transport</keyword>
<dbReference type="InterPro" id="IPR018490">
    <property type="entry name" value="cNMP-bd_dom_sf"/>
</dbReference>
<reference evidence="11" key="1">
    <citation type="journal article" date="2021" name="Proc. Natl. Acad. Sci. U.S.A.">
        <title>Three genomes in the algal genus Volvox reveal the fate of a haploid sex-determining region after a transition to homothallism.</title>
        <authorList>
            <person name="Yamamoto K."/>
            <person name="Hamaji T."/>
            <person name="Kawai-Toyooka H."/>
            <person name="Matsuzaki R."/>
            <person name="Takahashi F."/>
            <person name="Nishimura Y."/>
            <person name="Kawachi M."/>
            <person name="Noguchi H."/>
            <person name="Minakuchi Y."/>
            <person name="Umen J.G."/>
            <person name="Toyoda A."/>
            <person name="Nozaki H."/>
        </authorList>
    </citation>
    <scope>NUCLEOTIDE SEQUENCE</scope>
    <source>
        <strain evidence="11">NIES-3780</strain>
    </source>
</reference>
<dbReference type="PROSITE" id="PS50042">
    <property type="entry name" value="CNMP_BINDING_3"/>
    <property type="match status" value="2"/>
</dbReference>
<feature type="region of interest" description="Disordered" evidence="8">
    <location>
        <begin position="683"/>
        <end position="726"/>
    </location>
</feature>
<feature type="compositionally biased region" description="Gly residues" evidence="8">
    <location>
        <begin position="190"/>
        <end position="200"/>
    </location>
</feature>
<dbReference type="Gene3D" id="1.10.287.630">
    <property type="entry name" value="Helix hairpin bin"/>
    <property type="match status" value="1"/>
</dbReference>
<dbReference type="PRINTS" id="PR01463">
    <property type="entry name" value="EAGCHANLFMLY"/>
</dbReference>
<feature type="transmembrane region" description="Helical" evidence="9">
    <location>
        <begin position="433"/>
        <end position="449"/>
    </location>
</feature>
<feature type="transmembrane region" description="Helical" evidence="9">
    <location>
        <begin position="271"/>
        <end position="295"/>
    </location>
</feature>
<evidence type="ECO:0000313" key="11">
    <source>
        <dbReference type="EMBL" id="GIL58082.1"/>
    </source>
</evidence>
<dbReference type="Pfam" id="PF00027">
    <property type="entry name" value="cNMP_binding"/>
    <property type="match status" value="1"/>
</dbReference>
<dbReference type="InterPro" id="IPR005821">
    <property type="entry name" value="Ion_trans_dom"/>
</dbReference>
<dbReference type="Pfam" id="PF00520">
    <property type="entry name" value="Ion_trans"/>
    <property type="match status" value="1"/>
</dbReference>
<feature type="compositionally biased region" description="Low complexity" evidence="8">
    <location>
        <begin position="62"/>
        <end position="73"/>
    </location>
</feature>
<keyword evidence="12" id="KW-1185">Reference proteome</keyword>
<evidence type="ECO:0000256" key="9">
    <source>
        <dbReference type="SAM" id="Phobius"/>
    </source>
</evidence>
<evidence type="ECO:0000256" key="8">
    <source>
        <dbReference type="SAM" id="MobiDB-lite"/>
    </source>
</evidence>
<dbReference type="InterPro" id="IPR014710">
    <property type="entry name" value="RmlC-like_jellyroll"/>
</dbReference>
<feature type="compositionally biased region" description="Basic and acidic residues" evidence="8">
    <location>
        <begin position="107"/>
        <end position="117"/>
    </location>
</feature>
<sequence length="943" mass="101723">MNNVTNLRPSSVGMADCQLLKSSNHTASTLLKTDDGPVDVVHQPRAMAEAHLGCREKPPTLQSTTSQSSQTSFRRSRIIRARPLGESTELQSSDDDSETQTHVHRHTYTDTDTDTRTHVQTRARSALRYQDEVKGTTCIGTRCSTCSNGVARGWSLFVDAASRFIQKTPSYLDGELEPGTDGNNIDIGSDGDGGGGGGDGSAACKTSKPHRISFTEGLRQLLLVAFWDIIHPESMFRVGWDALIISCLMYVAFVTTYLLTFEFHWNERITFFVVCELLVNIAFLLDIPLNFRTALRKGDDAVRRRQVITCRRTIAFNYLSGWFAVDIVAALPWTYITRSLASYMQLLKLLRLVRLLRLLQMSRSMQRNRLYMNMEQSQGAAVARVVSYVIGAVLVVHMSASAWFFVAVMESKDLTGTWAEAAGLQDATKFERYLTSLYFVVITFTTVGYGDVYPVTTAERFMTCVGMLVGVVTLGYIISTANTIAGKADKYELARSELLDRVESFLEAQPLTTGLATRIKNYFEYVTRRRFNDRDDQQLVANLPSDLRRAVLRAMHIKLVSRVPFLREAAAHHEALVLEITAALKLEFFSRGEVVVSEGGWDTELYFVTEGTLHVRQYTADSSVVPAATAGGLGGPTSPTNTKDDAALNLVAAAAPDAVPPPQAGIVVDSGGRAATAATSAATIAGDGEGGSDTGGEVAPGSGPAGCSVRSRGGGSGGEIEGNSRRFPTNFSMVRKWLGTAVGGVTQAQPSPGDVVLQLYSENAVSGRASNRDDGAGGGPLATAVALSPTPTPPLLQTKLEVVSKDEREQRFVRGSGSGFGVGRVPPCSSCQGPGARIGGGPGGVSVSASGVGGSSFAAEELQPVMSPMSQGRWKGRSLYDSNARYRRLKDLKKGHYFGEYGCLTGCPRTATVVAVQICEVYCLKRSDLKAAMSKWPGLDAAW</sequence>
<dbReference type="GO" id="GO:0005249">
    <property type="term" value="F:voltage-gated potassium channel activity"/>
    <property type="evidence" value="ECO:0007669"/>
    <property type="project" value="InterPro"/>
</dbReference>
<keyword evidence="7" id="KW-0407">Ion channel</keyword>
<comment type="caution">
    <text evidence="11">The sequence shown here is derived from an EMBL/GenBank/DDBJ whole genome shotgun (WGS) entry which is preliminary data.</text>
</comment>
<evidence type="ECO:0000256" key="1">
    <source>
        <dbReference type="ARBA" id="ARBA00004141"/>
    </source>
</evidence>
<dbReference type="EMBL" id="BNCO01000029">
    <property type="protein sequence ID" value="GIL58082.1"/>
    <property type="molecule type" value="Genomic_DNA"/>
</dbReference>
<evidence type="ECO:0000256" key="2">
    <source>
        <dbReference type="ARBA" id="ARBA00022448"/>
    </source>
</evidence>
<accession>A0A8J4BBD7</accession>
<gene>
    <name evidence="11" type="ORF">Vafri_13279</name>
</gene>
<keyword evidence="2" id="KW-0813">Transport</keyword>
<comment type="subcellular location">
    <subcellularLocation>
        <location evidence="1">Membrane</location>
        <topology evidence="1">Multi-pass membrane protein</topology>
    </subcellularLocation>
</comment>
<dbReference type="Gene3D" id="2.60.120.10">
    <property type="entry name" value="Jelly Rolls"/>
    <property type="match status" value="2"/>
</dbReference>
<feature type="non-terminal residue" evidence="11">
    <location>
        <position position="943"/>
    </location>
</feature>
<dbReference type="InterPro" id="IPR000595">
    <property type="entry name" value="cNMP-bd_dom"/>
</dbReference>
<evidence type="ECO:0000259" key="10">
    <source>
        <dbReference type="PROSITE" id="PS50042"/>
    </source>
</evidence>
<feature type="region of interest" description="Disordered" evidence="8">
    <location>
        <begin position="53"/>
        <end position="118"/>
    </location>
</feature>
<dbReference type="AlphaFoldDB" id="A0A8J4BBD7"/>
<dbReference type="PANTHER" id="PTHR47823:SF9">
    <property type="entry name" value="CHROMOSOME UNDETERMINED SCAFFOLD_10, WHOLE GENOME SHOTGUN SEQUENCE"/>
    <property type="match status" value="1"/>
</dbReference>
<name>A0A8J4BBD7_9CHLO</name>